<evidence type="ECO:0000313" key="4">
    <source>
        <dbReference type="Proteomes" id="UP001154240"/>
    </source>
</evidence>
<dbReference type="RefSeq" id="WP_307631909.1">
    <property type="nucleotide sequence ID" value="NZ_JAPHEH010000001.1"/>
</dbReference>
<evidence type="ECO:0000256" key="1">
    <source>
        <dbReference type="SAM" id="SignalP"/>
    </source>
</evidence>
<dbReference type="Proteomes" id="UP001154240">
    <property type="component" value="Unassembled WGS sequence"/>
</dbReference>
<dbReference type="AlphaFoldDB" id="A0A9X4MCJ5"/>
<sequence length="196" mass="22061">MRKNTIRIPMLLVLFSFCWLAGPVASAANRNDSRSAGQPAVDVARLESRIHDLINQERKNAGLPALAWNQALQQIARNYSQDMATRNFFSHTDPEGRNFVQRYRRAGFKCAIRKGFFFGISTNLGGENIAYNHLSSAIVRRNGQADAEAQFAAAVVRQWMTSPSHRRNILTRHYRREGIGIAIGKNGKVLITQNFC</sequence>
<gene>
    <name evidence="3" type="ORF">OLX77_01995</name>
</gene>
<proteinExistence type="predicted"/>
<dbReference type="InterPro" id="IPR035940">
    <property type="entry name" value="CAP_sf"/>
</dbReference>
<accession>A0A9X4MCJ5</accession>
<dbReference type="EMBL" id="JAPHEH010000001">
    <property type="protein sequence ID" value="MDG4474931.1"/>
    <property type="molecule type" value="Genomic_DNA"/>
</dbReference>
<feature type="chain" id="PRO_5040993145" evidence="1">
    <location>
        <begin position="22"/>
        <end position="196"/>
    </location>
</feature>
<dbReference type="SUPFAM" id="SSF55797">
    <property type="entry name" value="PR-1-like"/>
    <property type="match status" value="1"/>
</dbReference>
<organism evidence="3 4">
    <name type="scientific">Thiovibrio frasassiensis</name>
    <dbReference type="NCBI Taxonomy" id="2984131"/>
    <lineage>
        <taxon>Bacteria</taxon>
        <taxon>Pseudomonadati</taxon>
        <taxon>Thermodesulfobacteriota</taxon>
        <taxon>Desulfobulbia</taxon>
        <taxon>Desulfobulbales</taxon>
        <taxon>Thiovibrionaceae</taxon>
        <taxon>Thiovibrio</taxon>
    </lineage>
</organism>
<dbReference type="CDD" id="cd05379">
    <property type="entry name" value="CAP_bacterial"/>
    <property type="match status" value="1"/>
</dbReference>
<keyword evidence="1" id="KW-0732">Signal</keyword>
<reference evidence="3" key="1">
    <citation type="journal article" date="2022" name="bioRxiv">
        <title>Thiovibrio frasassiensisgen. nov., sp. nov., an autotrophic, elemental sulfur disproportionating bacterium isolated from sulfidic karst sediment, and proposal of Thiovibrionaceae fam. nov.</title>
        <authorList>
            <person name="Aronson H."/>
            <person name="Thomas C."/>
            <person name="Bhattacharyya M."/>
            <person name="Eckstein S."/>
            <person name="Jensen S."/>
            <person name="Barco R."/>
            <person name="Macalady J."/>
            <person name="Amend J."/>
        </authorList>
    </citation>
    <scope>NUCLEOTIDE SEQUENCE</scope>
    <source>
        <strain evidence="3">RS19-109</strain>
    </source>
</reference>
<dbReference type="Pfam" id="PF00188">
    <property type="entry name" value="CAP"/>
    <property type="match status" value="1"/>
</dbReference>
<protein>
    <submittedName>
        <fullName evidence="3">CAP domain-containing protein</fullName>
    </submittedName>
</protein>
<feature type="domain" description="SCP" evidence="2">
    <location>
        <begin position="52"/>
        <end position="195"/>
    </location>
</feature>
<keyword evidence="4" id="KW-1185">Reference proteome</keyword>
<name>A0A9X4MCJ5_9BACT</name>
<comment type="caution">
    <text evidence="3">The sequence shown here is derived from an EMBL/GenBank/DDBJ whole genome shotgun (WGS) entry which is preliminary data.</text>
</comment>
<feature type="signal peptide" evidence="1">
    <location>
        <begin position="1"/>
        <end position="21"/>
    </location>
</feature>
<evidence type="ECO:0000259" key="2">
    <source>
        <dbReference type="Pfam" id="PF00188"/>
    </source>
</evidence>
<evidence type="ECO:0000313" key="3">
    <source>
        <dbReference type="EMBL" id="MDG4474931.1"/>
    </source>
</evidence>
<dbReference type="PANTHER" id="PTHR31157:SF1">
    <property type="entry name" value="SCP DOMAIN-CONTAINING PROTEIN"/>
    <property type="match status" value="1"/>
</dbReference>
<dbReference type="PANTHER" id="PTHR31157">
    <property type="entry name" value="SCP DOMAIN-CONTAINING PROTEIN"/>
    <property type="match status" value="1"/>
</dbReference>
<dbReference type="InterPro" id="IPR014044">
    <property type="entry name" value="CAP_dom"/>
</dbReference>
<dbReference type="Gene3D" id="3.40.33.10">
    <property type="entry name" value="CAP"/>
    <property type="match status" value="1"/>
</dbReference>
<reference evidence="3" key="2">
    <citation type="submission" date="2022-10" db="EMBL/GenBank/DDBJ databases">
        <authorList>
            <person name="Aronson H.S."/>
        </authorList>
    </citation>
    <scope>NUCLEOTIDE SEQUENCE</scope>
    <source>
        <strain evidence="3">RS19-109</strain>
    </source>
</reference>